<name>A0A074MCW6_9BACL</name>
<reference evidence="1 2" key="1">
    <citation type="journal article" date="2013" name="Int. J. Syst. Evol. Microbiol.">
        <title>Tumebacillus flagellatus sp. nov., an alpha-amylase/pullulanase-producing bacterium isolated from cassava wastewater.</title>
        <authorList>
            <person name="Wang Q."/>
            <person name="Xie N."/>
            <person name="Qin Y."/>
            <person name="Shen N."/>
            <person name="Zhu J."/>
            <person name="Mi H."/>
            <person name="Huang R."/>
        </authorList>
    </citation>
    <scope>NUCLEOTIDE SEQUENCE [LARGE SCALE GENOMIC DNA]</scope>
    <source>
        <strain evidence="1 2">GST4</strain>
    </source>
</reference>
<dbReference type="RefSeq" id="WP_038086659.1">
    <property type="nucleotide sequence ID" value="NZ_JMIR01000009.1"/>
</dbReference>
<evidence type="ECO:0000313" key="1">
    <source>
        <dbReference type="EMBL" id="KEO83722.1"/>
    </source>
</evidence>
<dbReference type="STRING" id="1157490.EL26_08715"/>
<evidence type="ECO:0000313" key="2">
    <source>
        <dbReference type="Proteomes" id="UP000027931"/>
    </source>
</evidence>
<keyword evidence="2" id="KW-1185">Reference proteome</keyword>
<comment type="caution">
    <text evidence="1">The sequence shown here is derived from an EMBL/GenBank/DDBJ whole genome shotgun (WGS) entry which is preliminary data.</text>
</comment>
<proteinExistence type="predicted"/>
<protein>
    <submittedName>
        <fullName evidence="1">Uncharacterized protein</fullName>
    </submittedName>
</protein>
<sequence>MSKGMLIALCLSIVLALSLSWLPDTGVLQRFGSVGNAESSETAKPVMKMDGVVNELDALGLTGRMQKVIWEQNKLTVWMSVPPASLASVHPWQDACKIASRFLADTPLYQAVDVKVVSSDKPDVVEFTVHSDADEMARAPKPGTPEFDAFVKQKMARG</sequence>
<accession>A0A074MCW6</accession>
<gene>
    <name evidence="1" type="ORF">EL26_08715</name>
</gene>
<organism evidence="1 2">
    <name type="scientific">Tumebacillus flagellatus</name>
    <dbReference type="NCBI Taxonomy" id="1157490"/>
    <lineage>
        <taxon>Bacteria</taxon>
        <taxon>Bacillati</taxon>
        <taxon>Bacillota</taxon>
        <taxon>Bacilli</taxon>
        <taxon>Bacillales</taxon>
        <taxon>Alicyclobacillaceae</taxon>
        <taxon>Tumebacillus</taxon>
    </lineage>
</organism>
<dbReference type="EMBL" id="JMIR01000009">
    <property type="protein sequence ID" value="KEO83722.1"/>
    <property type="molecule type" value="Genomic_DNA"/>
</dbReference>
<dbReference type="AlphaFoldDB" id="A0A074MCW6"/>
<dbReference type="Proteomes" id="UP000027931">
    <property type="component" value="Unassembled WGS sequence"/>
</dbReference>